<dbReference type="PROSITE" id="PS50216">
    <property type="entry name" value="DHHC"/>
    <property type="match status" value="1"/>
</dbReference>
<dbReference type="Pfam" id="PF01529">
    <property type="entry name" value="DHHC"/>
    <property type="match status" value="1"/>
</dbReference>
<dbReference type="AlphaFoldDB" id="A0A2S5B0Q9"/>
<keyword evidence="8 10" id="KW-0012">Acyltransferase</keyword>
<proteinExistence type="inferred from homology"/>
<accession>A0A2S5B0Q9</accession>
<feature type="domain" description="Palmitoyltransferase DHHC" evidence="11">
    <location>
        <begin position="137"/>
        <end position="194"/>
    </location>
</feature>
<evidence type="ECO:0000256" key="7">
    <source>
        <dbReference type="ARBA" id="ARBA00023288"/>
    </source>
</evidence>
<dbReference type="PANTHER" id="PTHR12246">
    <property type="entry name" value="PALMITOYLTRANSFERASE ZDHHC16"/>
    <property type="match status" value="1"/>
</dbReference>
<evidence type="ECO:0000256" key="4">
    <source>
        <dbReference type="ARBA" id="ARBA00022989"/>
    </source>
</evidence>
<sequence>MRPAEAHDVSIRSSSAQIRANLSPRQPTARHKRPNVWLGKAIPLILLVFVWKGWELVLHRIIPHVAARNRRRGVVYAVTMHVALGMTLLSYATVYLHSRAPPAKKEPPKEVLERRVIFACDDAGEPIRCYRDQCAGAWQGVRTRHCRDCGTCRPVFDHHCAFMDNCVDAETHKAFFCFVLYAAVVLGLGLAPLLPAQLHALRLVTAATWSTEALSISWWSRWYSWLGGPIWRYAGAVLLGYRQFHLSVAGSTSTVDSKTARLSEPKLSTLAITASASLILLIAISMIVVVTRNAAKGLSTVQVERARSYRLQVKREPLGIKSRYDARLQLWIPAIDTHDGKASGDILRVEPDFPLFDYGRAENMRRAFGNTWWKWLLPWLPGEYSDTEIRPSALAALRQRVVKAS</sequence>
<reference evidence="12 13" key="1">
    <citation type="journal article" date="2018" name="Front. Microbiol.">
        <title>Prospects for Fungal Bioremediation of Acidic Radioactive Waste Sites: Characterization and Genome Sequence of Rhodotorula taiwanensis MD1149.</title>
        <authorList>
            <person name="Tkavc R."/>
            <person name="Matrosova V.Y."/>
            <person name="Grichenko O.E."/>
            <person name="Gostincar C."/>
            <person name="Volpe R.P."/>
            <person name="Klimenkova P."/>
            <person name="Gaidamakova E.K."/>
            <person name="Zhou C.E."/>
            <person name="Stewart B.J."/>
            <person name="Lyman M.G."/>
            <person name="Malfatti S.A."/>
            <person name="Rubinfeld B."/>
            <person name="Courtot M."/>
            <person name="Singh J."/>
            <person name="Dalgard C.L."/>
            <person name="Hamilton T."/>
            <person name="Frey K.G."/>
            <person name="Gunde-Cimerman N."/>
            <person name="Dugan L."/>
            <person name="Daly M.J."/>
        </authorList>
    </citation>
    <scope>NUCLEOTIDE SEQUENCE [LARGE SCALE GENOMIC DNA]</scope>
    <source>
        <strain evidence="12 13">MD1149</strain>
    </source>
</reference>
<keyword evidence="5 10" id="KW-0472">Membrane</keyword>
<keyword evidence="3 10" id="KW-0812">Transmembrane</keyword>
<evidence type="ECO:0000256" key="8">
    <source>
        <dbReference type="ARBA" id="ARBA00023315"/>
    </source>
</evidence>
<feature type="transmembrane region" description="Helical" evidence="10">
    <location>
        <begin position="174"/>
        <end position="194"/>
    </location>
</feature>
<evidence type="ECO:0000259" key="11">
    <source>
        <dbReference type="Pfam" id="PF01529"/>
    </source>
</evidence>
<dbReference type="InterPro" id="IPR039859">
    <property type="entry name" value="PFA4/ZDH16/20/ERF2-like"/>
</dbReference>
<keyword evidence="7" id="KW-0449">Lipoprotein</keyword>
<keyword evidence="2 10" id="KW-0808">Transferase</keyword>
<evidence type="ECO:0000256" key="6">
    <source>
        <dbReference type="ARBA" id="ARBA00023139"/>
    </source>
</evidence>
<comment type="similarity">
    <text evidence="10">Belongs to the DHHC palmitoyltransferase family.</text>
</comment>
<dbReference type="Proteomes" id="UP000237144">
    <property type="component" value="Unassembled WGS sequence"/>
</dbReference>
<evidence type="ECO:0000256" key="10">
    <source>
        <dbReference type="RuleBase" id="RU079119"/>
    </source>
</evidence>
<evidence type="ECO:0000256" key="5">
    <source>
        <dbReference type="ARBA" id="ARBA00023136"/>
    </source>
</evidence>
<organism evidence="12 13">
    <name type="scientific">Rhodotorula taiwanensis</name>
    <dbReference type="NCBI Taxonomy" id="741276"/>
    <lineage>
        <taxon>Eukaryota</taxon>
        <taxon>Fungi</taxon>
        <taxon>Dikarya</taxon>
        <taxon>Basidiomycota</taxon>
        <taxon>Pucciniomycotina</taxon>
        <taxon>Microbotryomycetes</taxon>
        <taxon>Sporidiobolales</taxon>
        <taxon>Sporidiobolaceae</taxon>
        <taxon>Rhodotorula</taxon>
    </lineage>
</organism>
<comment type="domain">
    <text evidence="10">The DHHC domain is required for palmitoyltransferase activity.</text>
</comment>
<keyword evidence="13" id="KW-1185">Reference proteome</keyword>
<comment type="catalytic activity">
    <reaction evidence="9 10">
        <text>L-cysteinyl-[protein] + hexadecanoyl-CoA = S-hexadecanoyl-L-cysteinyl-[protein] + CoA</text>
        <dbReference type="Rhea" id="RHEA:36683"/>
        <dbReference type="Rhea" id="RHEA-COMP:10131"/>
        <dbReference type="Rhea" id="RHEA-COMP:11032"/>
        <dbReference type="ChEBI" id="CHEBI:29950"/>
        <dbReference type="ChEBI" id="CHEBI:57287"/>
        <dbReference type="ChEBI" id="CHEBI:57379"/>
        <dbReference type="ChEBI" id="CHEBI:74151"/>
        <dbReference type="EC" id="2.3.1.225"/>
    </reaction>
</comment>
<keyword evidence="6" id="KW-0564">Palmitate</keyword>
<dbReference type="GO" id="GO:0016020">
    <property type="term" value="C:membrane"/>
    <property type="evidence" value="ECO:0007669"/>
    <property type="project" value="UniProtKB-SubCell"/>
</dbReference>
<name>A0A2S5B0Q9_9BASI</name>
<keyword evidence="4 10" id="KW-1133">Transmembrane helix</keyword>
<evidence type="ECO:0000313" key="13">
    <source>
        <dbReference type="Proteomes" id="UP000237144"/>
    </source>
</evidence>
<evidence type="ECO:0000256" key="1">
    <source>
        <dbReference type="ARBA" id="ARBA00004141"/>
    </source>
</evidence>
<evidence type="ECO:0000256" key="9">
    <source>
        <dbReference type="ARBA" id="ARBA00048048"/>
    </source>
</evidence>
<comment type="subcellular location">
    <subcellularLocation>
        <location evidence="1">Membrane</location>
        <topology evidence="1">Multi-pass membrane protein</topology>
    </subcellularLocation>
</comment>
<evidence type="ECO:0000313" key="12">
    <source>
        <dbReference type="EMBL" id="POY70370.1"/>
    </source>
</evidence>
<evidence type="ECO:0000256" key="3">
    <source>
        <dbReference type="ARBA" id="ARBA00022692"/>
    </source>
</evidence>
<feature type="transmembrane region" description="Helical" evidence="10">
    <location>
        <begin position="35"/>
        <end position="54"/>
    </location>
</feature>
<comment type="caution">
    <text evidence="12">The sequence shown here is derived from an EMBL/GenBank/DDBJ whole genome shotgun (WGS) entry which is preliminary data.</text>
</comment>
<dbReference type="GO" id="GO:0019706">
    <property type="term" value="F:protein-cysteine S-palmitoyltransferase activity"/>
    <property type="evidence" value="ECO:0007669"/>
    <property type="project" value="UniProtKB-EC"/>
</dbReference>
<feature type="transmembrane region" description="Helical" evidence="10">
    <location>
        <begin position="267"/>
        <end position="290"/>
    </location>
</feature>
<dbReference type="EC" id="2.3.1.225" evidence="10"/>
<protein>
    <recommendedName>
        <fullName evidence="10">Palmitoyltransferase</fullName>
        <ecNumber evidence="10">2.3.1.225</ecNumber>
    </recommendedName>
</protein>
<dbReference type="EMBL" id="PJQD01000122">
    <property type="protein sequence ID" value="POY70370.1"/>
    <property type="molecule type" value="Genomic_DNA"/>
</dbReference>
<feature type="transmembrane region" description="Helical" evidence="10">
    <location>
        <begin position="74"/>
        <end position="96"/>
    </location>
</feature>
<dbReference type="InterPro" id="IPR001594">
    <property type="entry name" value="Palmitoyltrfase_DHHC"/>
</dbReference>
<evidence type="ECO:0000256" key="2">
    <source>
        <dbReference type="ARBA" id="ARBA00022679"/>
    </source>
</evidence>
<dbReference type="OrthoDB" id="302728at2759"/>
<gene>
    <name evidence="12" type="ORF">BMF94_6650</name>
</gene>